<protein>
    <submittedName>
        <fullName evidence="4">Thiol-disulfide isomerase/thioredoxin</fullName>
    </submittedName>
</protein>
<dbReference type="PROSITE" id="PS00194">
    <property type="entry name" value="THIOREDOXIN_1"/>
    <property type="match status" value="1"/>
</dbReference>
<evidence type="ECO:0000259" key="3">
    <source>
        <dbReference type="PROSITE" id="PS51352"/>
    </source>
</evidence>
<dbReference type="GO" id="GO:0016853">
    <property type="term" value="F:isomerase activity"/>
    <property type="evidence" value="ECO:0007669"/>
    <property type="project" value="UniProtKB-KW"/>
</dbReference>
<gene>
    <name evidence="4" type="ORF">J2Z83_000046</name>
</gene>
<dbReference type="RefSeq" id="WP_209461203.1">
    <property type="nucleotide sequence ID" value="NZ_CP110224.1"/>
</dbReference>
<dbReference type="Pfam" id="PF00578">
    <property type="entry name" value="AhpC-TSA"/>
    <property type="match status" value="1"/>
</dbReference>
<organism evidence="4 5">
    <name type="scientific">Virgibacillus natechei</name>
    <dbReference type="NCBI Taxonomy" id="1216297"/>
    <lineage>
        <taxon>Bacteria</taxon>
        <taxon>Bacillati</taxon>
        <taxon>Bacillota</taxon>
        <taxon>Bacilli</taxon>
        <taxon>Bacillales</taxon>
        <taxon>Bacillaceae</taxon>
        <taxon>Virgibacillus</taxon>
    </lineage>
</organism>
<evidence type="ECO:0000256" key="2">
    <source>
        <dbReference type="SAM" id="MobiDB-lite"/>
    </source>
</evidence>
<dbReference type="PANTHER" id="PTHR42852">
    <property type="entry name" value="THIOL:DISULFIDE INTERCHANGE PROTEIN DSBE"/>
    <property type="match status" value="1"/>
</dbReference>
<comment type="caution">
    <text evidence="4">The sequence shown here is derived from an EMBL/GenBank/DDBJ whole genome shotgun (WGS) entry which is preliminary data.</text>
</comment>
<dbReference type="InterPro" id="IPR017937">
    <property type="entry name" value="Thioredoxin_CS"/>
</dbReference>
<dbReference type="EMBL" id="JAGGKX010000001">
    <property type="protein sequence ID" value="MBP1967954.1"/>
    <property type="molecule type" value="Genomic_DNA"/>
</dbReference>
<sequence length="196" mass="21824">MYKQILGISLILILAGIILVNFVQQNNETQEDDLSEMNGDPPSQGGAIAPDSIGLDPGEDAPEFELETLNGDRIKLSDLEGKKVILNFWATWCGPCRDEMPEMQEFYDEHDDEVEMLAVNLTDTETNESDIPKFIDEFGFTYPILLDEDGAVSDEYKGSIAVPTTYFIGTDGVIQAPPRIGPMTYEFMEETINSIN</sequence>
<name>A0ABS4IAK7_9BACI</name>
<dbReference type="PROSITE" id="PS51352">
    <property type="entry name" value="THIOREDOXIN_2"/>
    <property type="match status" value="1"/>
</dbReference>
<dbReference type="Proteomes" id="UP001519345">
    <property type="component" value="Unassembled WGS sequence"/>
</dbReference>
<dbReference type="InterPro" id="IPR013766">
    <property type="entry name" value="Thioredoxin_domain"/>
</dbReference>
<proteinExistence type="predicted"/>
<dbReference type="InterPro" id="IPR036249">
    <property type="entry name" value="Thioredoxin-like_sf"/>
</dbReference>
<dbReference type="InterPro" id="IPR000866">
    <property type="entry name" value="AhpC/TSA"/>
</dbReference>
<evidence type="ECO:0000313" key="5">
    <source>
        <dbReference type="Proteomes" id="UP001519345"/>
    </source>
</evidence>
<reference evidence="4 5" key="1">
    <citation type="submission" date="2021-03" db="EMBL/GenBank/DDBJ databases">
        <title>Genomic Encyclopedia of Type Strains, Phase IV (KMG-IV): sequencing the most valuable type-strain genomes for metagenomic binning, comparative biology and taxonomic classification.</title>
        <authorList>
            <person name="Goeker M."/>
        </authorList>
    </citation>
    <scope>NUCLEOTIDE SEQUENCE [LARGE SCALE GENOMIC DNA]</scope>
    <source>
        <strain evidence="4 5">DSM 25609</strain>
    </source>
</reference>
<keyword evidence="1" id="KW-1015">Disulfide bond</keyword>
<dbReference type="CDD" id="cd02966">
    <property type="entry name" value="TlpA_like_family"/>
    <property type="match status" value="1"/>
</dbReference>
<dbReference type="InterPro" id="IPR050553">
    <property type="entry name" value="Thioredoxin_ResA/DsbE_sf"/>
</dbReference>
<accession>A0ABS4IAK7</accession>
<feature type="domain" description="Thioredoxin" evidence="3">
    <location>
        <begin position="55"/>
        <end position="196"/>
    </location>
</feature>
<dbReference type="Gene3D" id="3.40.30.10">
    <property type="entry name" value="Glutaredoxin"/>
    <property type="match status" value="1"/>
</dbReference>
<evidence type="ECO:0000256" key="1">
    <source>
        <dbReference type="ARBA" id="ARBA00023157"/>
    </source>
</evidence>
<dbReference type="SUPFAM" id="SSF52833">
    <property type="entry name" value="Thioredoxin-like"/>
    <property type="match status" value="1"/>
</dbReference>
<keyword evidence="4" id="KW-0413">Isomerase</keyword>
<dbReference type="PANTHER" id="PTHR42852:SF1">
    <property type="entry name" value="THIOREDOXIN-LIKE PROTEIN YNEN"/>
    <property type="match status" value="1"/>
</dbReference>
<evidence type="ECO:0000313" key="4">
    <source>
        <dbReference type="EMBL" id="MBP1967954.1"/>
    </source>
</evidence>
<keyword evidence="5" id="KW-1185">Reference proteome</keyword>
<feature type="region of interest" description="Disordered" evidence="2">
    <location>
        <begin position="30"/>
        <end position="60"/>
    </location>
</feature>